<reference evidence="3 4" key="1">
    <citation type="journal article" date="2019" name="Mar. Drugs">
        <title>Comparative Genomics and CAZyme Genome Repertoires of Marine Zobellia amurskyensis KMM 3526(T) and Zobellia laminariae KMM 3676(T).</title>
        <authorList>
            <person name="Chernysheva N."/>
            <person name="Bystritskaya E."/>
            <person name="Stenkova A."/>
            <person name="Golovkin I."/>
            <person name="Nedashkovskaya O."/>
            <person name="Isaeva M."/>
        </authorList>
    </citation>
    <scope>NUCLEOTIDE SEQUENCE [LARGE SCALE GENOMIC DNA]</scope>
    <source>
        <strain evidence="3 4">KMM 3526</strain>
    </source>
</reference>
<feature type="chain" id="PRO_5031099120" description="SnoaL-like domain-containing protein" evidence="1">
    <location>
        <begin position="21"/>
        <end position="395"/>
    </location>
</feature>
<dbReference type="InterPro" id="IPR037401">
    <property type="entry name" value="SnoaL-like"/>
</dbReference>
<dbReference type="InterPro" id="IPR011042">
    <property type="entry name" value="6-blade_b-propeller_TolB-like"/>
</dbReference>
<accession>A0A7X2ZWU5</accession>
<evidence type="ECO:0000313" key="4">
    <source>
        <dbReference type="Proteomes" id="UP000540519"/>
    </source>
</evidence>
<gene>
    <name evidence="3" type="ORF">D9O36_18305</name>
</gene>
<dbReference type="SUPFAM" id="SSF54427">
    <property type="entry name" value="NTF2-like"/>
    <property type="match status" value="1"/>
</dbReference>
<feature type="domain" description="SnoaL-like" evidence="2">
    <location>
        <begin position="294"/>
        <end position="390"/>
    </location>
</feature>
<comment type="caution">
    <text evidence="3">The sequence shown here is derived from an EMBL/GenBank/DDBJ whole genome shotgun (WGS) entry which is preliminary data.</text>
</comment>
<keyword evidence="4" id="KW-1185">Reference proteome</keyword>
<dbReference type="AlphaFoldDB" id="A0A7X2ZWU5"/>
<evidence type="ECO:0000259" key="2">
    <source>
        <dbReference type="Pfam" id="PF12680"/>
    </source>
</evidence>
<dbReference type="Proteomes" id="UP000540519">
    <property type="component" value="Unassembled WGS sequence"/>
</dbReference>
<dbReference type="Gene3D" id="2.120.10.30">
    <property type="entry name" value="TolB, C-terminal domain"/>
    <property type="match status" value="1"/>
</dbReference>
<protein>
    <recommendedName>
        <fullName evidence="2">SnoaL-like domain-containing protein</fullName>
    </recommendedName>
</protein>
<keyword evidence="1" id="KW-0732">Signal</keyword>
<dbReference type="Gene3D" id="3.10.450.50">
    <property type="match status" value="1"/>
</dbReference>
<dbReference type="RefSeq" id="WP_155601008.1">
    <property type="nucleotide sequence ID" value="NZ_RCNR01000052.1"/>
</dbReference>
<name>A0A7X2ZWU5_9FLAO</name>
<evidence type="ECO:0000313" key="3">
    <source>
        <dbReference type="EMBL" id="MUH37809.1"/>
    </source>
</evidence>
<sequence>MRIKYVLTIVLLFSLYVTHAQQNTEVYLLDIKTVNGKTEMVNPRNISNNEGYDNQPSFYNENTILFSSTRRGQTDIAKYDIKSGALTYISDTPQGSEYSPLKIPGKNSTSAIRLDTTGLQRLYEYSIWDGTYTEILKDLKIGYHVWFDEETIVSAALGNEGLNLVVSNIKNGSHDTIYNNVGRSLHKIPGKNLISFISKKSDPWEVKSLNPKTGKIKTITTMFKNIDDVCWLDNGHIIAADNKTLMEIAPEESKEWKRFLRLDKKGLNNISRIAVSPNGSHLTLVVEQTPEAIVQNQLDAYNNRDLKAFLNTYSEDIQVFNFPDELSLEGKEALKERYKTFFESTPDLHCKIKNRIIIGNKIIDKEKVTANGKTFYAVAIYEVENGKIAKVTFVR</sequence>
<dbReference type="SUPFAM" id="SSF69304">
    <property type="entry name" value="Tricorn protease N-terminal domain"/>
    <property type="match status" value="1"/>
</dbReference>
<dbReference type="OrthoDB" id="9797498at2"/>
<proteinExistence type="predicted"/>
<dbReference type="InterPro" id="IPR032710">
    <property type="entry name" value="NTF2-like_dom_sf"/>
</dbReference>
<evidence type="ECO:0000256" key="1">
    <source>
        <dbReference type="SAM" id="SignalP"/>
    </source>
</evidence>
<dbReference type="Pfam" id="PF12680">
    <property type="entry name" value="SnoaL_2"/>
    <property type="match status" value="1"/>
</dbReference>
<feature type="signal peptide" evidence="1">
    <location>
        <begin position="1"/>
        <end position="20"/>
    </location>
</feature>
<organism evidence="3 4">
    <name type="scientific">Zobellia amurskyensis</name>
    <dbReference type="NCBI Taxonomy" id="248905"/>
    <lineage>
        <taxon>Bacteria</taxon>
        <taxon>Pseudomonadati</taxon>
        <taxon>Bacteroidota</taxon>
        <taxon>Flavobacteriia</taxon>
        <taxon>Flavobacteriales</taxon>
        <taxon>Flavobacteriaceae</taxon>
        <taxon>Zobellia</taxon>
    </lineage>
</organism>
<dbReference type="EMBL" id="RCNR01000052">
    <property type="protein sequence ID" value="MUH37809.1"/>
    <property type="molecule type" value="Genomic_DNA"/>
</dbReference>